<dbReference type="Proteomes" id="UP001178507">
    <property type="component" value="Unassembled WGS sequence"/>
</dbReference>
<keyword evidence="9" id="KW-1185">Reference proteome</keyword>
<feature type="compositionally biased region" description="Polar residues" evidence="5">
    <location>
        <begin position="43"/>
        <end position="57"/>
    </location>
</feature>
<dbReference type="SUPFAM" id="SSF51206">
    <property type="entry name" value="cAMP-binding domain-like"/>
    <property type="match status" value="1"/>
</dbReference>
<organism evidence="8 9">
    <name type="scientific">Effrenium voratum</name>
    <dbReference type="NCBI Taxonomy" id="2562239"/>
    <lineage>
        <taxon>Eukaryota</taxon>
        <taxon>Sar</taxon>
        <taxon>Alveolata</taxon>
        <taxon>Dinophyceae</taxon>
        <taxon>Suessiales</taxon>
        <taxon>Symbiodiniaceae</taxon>
        <taxon>Effrenium</taxon>
    </lineage>
</organism>
<dbReference type="SUPFAM" id="SSF81324">
    <property type="entry name" value="Voltage-gated potassium channels"/>
    <property type="match status" value="1"/>
</dbReference>
<evidence type="ECO:0000313" key="8">
    <source>
        <dbReference type="EMBL" id="CAJ1398278.1"/>
    </source>
</evidence>
<dbReference type="InterPro" id="IPR014710">
    <property type="entry name" value="RmlC-like_jellyroll"/>
</dbReference>
<dbReference type="PANTHER" id="PTHR45689:SF5">
    <property type="entry name" value="I[[H]] CHANNEL, ISOFORM E"/>
    <property type="match status" value="1"/>
</dbReference>
<comment type="subcellular location">
    <subcellularLocation>
        <location evidence="1">Membrane</location>
        <topology evidence="1">Multi-pass membrane protein</topology>
    </subcellularLocation>
</comment>
<dbReference type="Gene3D" id="1.10.287.70">
    <property type="match status" value="1"/>
</dbReference>
<evidence type="ECO:0000313" key="9">
    <source>
        <dbReference type="Proteomes" id="UP001178507"/>
    </source>
</evidence>
<feature type="transmembrane region" description="Helical" evidence="6">
    <location>
        <begin position="320"/>
        <end position="352"/>
    </location>
</feature>
<gene>
    <name evidence="8" type="ORF">EVOR1521_LOCUS22106</name>
</gene>
<feature type="domain" description="Ion transport" evidence="7">
    <location>
        <begin position="176"/>
        <end position="429"/>
    </location>
</feature>
<proteinExistence type="predicted"/>
<evidence type="ECO:0000256" key="1">
    <source>
        <dbReference type="ARBA" id="ARBA00004141"/>
    </source>
</evidence>
<keyword evidence="3 6" id="KW-1133">Transmembrane helix</keyword>
<dbReference type="GO" id="GO:0098855">
    <property type="term" value="C:HCN channel complex"/>
    <property type="evidence" value="ECO:0007669"/>
    <property type="project" value="TreeGrafter"/>
</dbReference>
<dbReference type="PANTHER" id="PTHR45689">
    <property type="entry name" value="I[[H]] CHANNEL, ISOFORM E"/>
    <property type="match status" value="1"/>
</dbReference>
<feature type="transmembrane region" description="Helical" evidence="6">
    <location>
        <begin position="176"/>
        <end position="198"/>
    </location>
</feature>
<dbReference type="InterPro" id="IPR005821">
    <property type="entry name" value="Ion_trans_dom"/>
</dbReference>
<dbReference type="InterPro" id="IPR018490">
    <property type="entry name" value="cNMP-bd_dom_sf"/>
</dbReference>
<feature type="region of interest" description="Disordered" evidence="5">
    <location>
        <begin position="43"/>
        <end position="67"/>
    </location>
</feature>
<keyword evidence="2 6" id="KW-0812">Transmembrane</keyword>
<evidence type="ECO:0000256" key="2">
    <source>
        <dbReference type="ARBA" id="ARBA00022692"/>
    </source>
</evidence>
<feature type="transmembrane region" description="Helical" evidence="6">
    <location>
        <begin position="401"/>
        <end position="421"/>
    </location>
</feature>
<dbReference type="InterPro" id="IPR051413">
    <property type="entry name" value="K/Na_HCN_channel"/>
</dbReference>
<keyword evidence="4 6" id="KW-0472">Membrane</keyword>
<dbReference type="GO" id="GO:0005249">
    <property type="term" value="F:voltage-gated potassium channel activity"/>
    <property type="evidence" value="ECO:0007669"/>
    <property type="project" value="TreeGrafter"/>
</dbReference>
<evidence type="ECO:0000256" key="6">
    <source>
        <dbReference type="SAM" id="Phobius"/>
    </source>
</evidence>
<dbReference type="AlphaFoldDB" id="A0AA36J4A2"/>
<dbReference type="Gene3D" id="2.60.120.10">
    <property type="entry name" value="Jelly Rolls"/>
    <property type="match status" value="1"/>
</dbReference>
<sequence length="712" mass="80834">MEGNEAFEEFLKEELELLKTKLLAFHVQDTHVQQRGRLSSVRSVHSMPRQLSRQATTKAGWFSSDDLEKEKPPRDVLEADMKEMTGRRAVYHWHAVMEKLGFCDPLPELDPSLVRPSKLQVRPRIPWQFTPRLTLTQDSMEGRSSTPEEELREVIVKSCADRSKFFVLHPDGWAKFAWGIAVLLVVLWDALTLPLHFFDLGSVTKILDGMNVVMLFFWAVDMPISCFTAVNRDGVLDFRPRACIHDYLRSWCFPDALLILTDVTVTIVGSDPDMAAVAGTQSFRASRVARLSRLLRLLRLVRLFKASAAVAHLVDYIRSPLLVVLVSLLKLTILILFVNHYIACAWCALAYFNESNDSWAHQHSVSSDNFLELYPVSLHWSLTQFTPSTQDIAPSNILERMFAAAVVVFALLVFSSFVSSITNQMNQIRTWNAKNIQTDAALRQFLHARQISTQLGIRITNFFKLSQKQKMQTPMSSMPFLANLPDSLKIRLHSEIYWPAFTTSGLFSRVLHIDEPLLNKICSDAFKEHYSPPECVFLEGASAKGVLVVNHGELTYQLVPFPALLAADQTPSMSPGKGAFTWAEVRTRTNAKCSRCLNSTARPSPGQWIAEAALWCYWSFAGSLQAETAADLFLLESEPFSRVCQTYGGPLVALLRRIAVLFMDYLEEACNEPITDMPLKKETWKDMLHTSYKLEKMSMRMTRLTKPRPDWN</sequence>
<accession>A0AA36J4A2</accession>
<dbReference type="GO" id="GO:0003254">
    <property type="term" value="P:regulation of membrane depolarization"/>
    <property type="evidence" value="ECO:0007669"/>
    <property type="project" value="TreeGrafter"/>
</dbReference>
<dbReference type="GO" id="GO:0035725">
    <property type="term" value="P:sodium ion transmembrane transport"/>
    <property type="evidence" value="ECO:0007669"/>
    <property type="project" value="TreeGrafter"/>
</dbReference>
<reference evidence="8" key="1">
    <citation type="submission" date="2023-08" db="EMBL/GenBank/DDBJ databases">
        <authorList>
            <person name="Chen Y."/>
            <person name="Shah S."/>
            <person name="Dougan E. K."/>
            <person name="Thang M."/>
            <person name="Chan C."/>
        </authorList>
    </citation>
    <scope>NUCLEOTIDE SEQUENCE</scope>
</reference>
<evidence type="ECO:0000256" key="3">
    <source>
        <dbReference type="ARBA" id="ARBA00022989"/>
    </source>
</evidence>
<evidence type="ECO:0000259" key="7">
    <source>
        <dbReference type="Pfam" id="PF00520"/>
    </source>
</evidence>
<evidence type="ECO:0000256" key="4">
    <source>
        <dbReference type="ARBA" id="ARBA00023136"/>
    </source>
</evidence>
<comment type="caution">
    <text evidence="8">The sequence shown here is derived from an EMBL/GenBank/DDBJ whole genome shotgun (WGS) entry which is preliminary data.</text>
</comment>
<dbReference type="EMBL" id="CAUJNA010003294">
    <property type="protein sequence ID" value="CAJ1398278.1"/>
    <property type="molecule type" value="Genomic_DNA"/>
</dbReference>
<evidence type="ECO:0000256" key="5">
    <source>
        <dbReference type="SAM" id="MobiDB-lite"/>
    </source>
</evidence>
<protein>
    <recommendedName>
        <fullName evidence="7">Ion transport domain-containing protein</fullName>
    </recommendedName>
</protein>
<name>A0AA36J4A2_9DINO</name>
<dbReference type="Pfam" id="PF00520">
    <property type="entry name" value="Ion_trans"/>
    <property type="match status" value="1"/>
</dbReference>